<feature type="domain" description="N-acetyltransferase" evidence="6">
    <location>
        <begin position="1"/>
        <end position="139"/>
    </location>
</feature>
<evidence type="ECO:0000259" key="6">
    <source>
        <dbReference type="PROSITE" id="PS51186"/>
    </source>
</evidence>
<dbReference type="EC" id="2.3.1.266" evidence="5"/>
<dbReference type="OrthoDB" id="9794566at2"/>
<sequence>MMKTVEEKVEAVYHILSRVYQESPWTTDQIKRDLESPNVDYYFVYNGQEIIAFLSLQQLVGELEITNIAVLPDYQGKGIGAQLLQRVASSNHPIFLEVRESNLAAQALYKKANFSIVGKRKDYYKNPVEGALLMKREGKDDR</sequence>
<evidence type="ECO:0000256" key="2">
    <source>
        <dbReference type="ARBA" id="ARBA00022490"/>
    </source>
</evidence>
<dbReference type="Proteomes" id="UP000306241">
    <property type="component" value="Chromosome"/>
</dbReference>
<dbReference type="GO" id="GO:0005737">
    <property type="term" value="C:cytoplasm"/>
    <property type="evidence" value="ECO:0007669"/>
    <property type="project" value="UniProtKB-SubCell"/>
</dbReference>
<evidence type="ECO:0000313" key="7">
    <source>
        <dbReference type="EMBL" id="VTT46614.1"/>
    </source>
</evidence>
<evidence type="ECO:0000256" key="1">
    <source>
        <dbReference type="ARBA" id="ARBA00005395"/>
    </source>
</evidence>
<dbReference type="RefSeq" id="WP_003083288.1">
    <property type="nucleotide sequence ID" value="NZ_CP070236.1"/>
</dbReference>
<dbReference type="NCBIfam" id="TIGR01575">
    <property type="entry name" value="rimI"/>
    <property type="match status" value="1"/>
</dbReference>
<comment type="function">
    <text evidence="5">Acetylates the N-terminal alanine of ribosomal protein bS18.</text>
</comment>
<comment type="catalytic activity">
    <reaction evidence="5">
        <text>N-terminal L-alanyl-[ribosomal protein bS18] + acetyl-CoA = N-terminal N(alpha)-acetyl-L-alanyl-[ribosomal protein bS18] + CoA + H(+)</text>
        <dbReference type="Rhea" id="RHEA:43756"/>
        <dbReference type="Rhea" id="RHEA-COMP:10676"/>
        <dbReference type="Rhea" id="RHEA-COMP:10677"/>
        <dbReference type="ChEBI" id="CHEBI:15378"/>
        <dbReference type="ChEBI" id="CHEBI:57287"/>
        <dbReference type="ChEBI" id="CHEBI:57288"/>
        <dbReference type="ChEBI" id="CHEBI:64718"/>
        <dbReference type="ChEBI" id="CHEBI:83683"/>
        <dbReference type="EC" id="2.3.1.266"/>
    </reaction>
</comment>
<protein>
    <recommendedName>
        <fullName evidence="5">[Ribosomal protein bS18]-alanine N-acetyltransferase</fullName>
        <ecNumber evidence="5">2.3.1.266</ecNumber>
    </recommendedName>
</protein>
<dbReference type="InterPro" id="IPR006464">
    <property type="entry name" value="AcTrfase_RimI/Ard1"/>
</dbReference>
<keyword evidence="4 7" id="KW-0012">Acyltransferase</keyword>
<gene>
    <name evidence="7" type="primary">paiA_3</name>
    <name evidence="7" type="ORF">NCTC10924_01732</name>
</gene>
<evidence type="ECO:0000256" key="5">
    <source>
        <dbReference type="RuleBase" id="RU363094"/>
    </source>
</evidence>
<keyword evidence="3 7" id="KW-0808">Transferase</keyword>
<organism evidence="7 8">
    <name type="scientific">Streptococcus porcinus</name>
    <dbReference type="NCBI Taxonomy" id="1340"/>
    <lineage>
        <taxon>Bacteria</taxon>
        <taxon>Bacillati</taxon>
        <taxon>Bacillota</taxon>
        <taxon>Bacilli</taxon>
        <taxon>Lactobacillales</taxon>
        <taxon>Streptococcaceae</taxon>
        <taxon>Streptococcus</taxon>
    </lineage>
</organism>
<evidence type="ECO:0000313" key="8">
    <source>
        <dbReference type="Proteomes" id="UP000306241"/>
    </source>
</evidence>
<proteinExistence type="inferred from homology"/>
<dbReference type="AlphaFoldDB" id="A0A4V0HAV4"/>
<dbReference type="CDD" id="cd04301">
    <property type="entry name" value="NAT_SF"/>
    <property type="match status" value="1"/>
</dbReference>
<comment type="subcellular location">
    <subcellularLocation>
        <location evidence="5">Cytoplasm</location>
    </subcellularLocation>
</comment>
<dbReference type="SUPFAM" id="SSF55729">
    <property type="entry name" value="Acyl-CoA N-acyltransferases (Nat)"/>
    <property type="match status" value="1"/>
</dbReference>
<dbReference type="InterPro" id="IPR016181">
    <property type="entry name" value="Acyl_CoA_acyltransferase"/>
</dbReference>
<dbReference type="GO" id="GO:0008999">
    <property type="term" value="F:protein-N-terminal-alanine acetyltransferase activity"/>
    <property type="evidence" value="ECO:0007669"/>
    <property type="project" value="UniProtKB-EC"/>
</dbReference>
<dbReference type="Gene3D" id="3.40.630.30">
    <property type="match status" value="1"/>
</dbReference>
<dbReference type="PROSITE" id="PS51186">
    <property type="entry name" value="GNAT"/>
    <property type="match status" value="1"/>
</dbReference>
<dbReference type="PANTHER" id="PTHR43420:SF44">
    <property type="entry name" value="ACETYLTRANSFERASE YPEA"/>
    <property type="match status" value="1"/>
</dbReference>
<reference evidence="7 8" key="1">
    <citation type="submission" date="2019-05" db="EMBL/GenBank/DDBJ databases">
        <authorList>
            <consortium name="Pathogen Informatics"/>
        </authorList>
    </citation>
    <scope>NUCLEOTIDE SEQUENCE [LARGE SCALE GENOMIC DNA]</scope>
    <source>
        <strain evidence="7 8">NCTC10924</strain>
    </source>
</reference>
<evidence type="ECO:0000256" key="3">
    <source>
        <dbReference type="ARBA" id="ARBA00022679"/>
    </source>
</evidence>
<accession>A0A4V0HAV4</accession>
<comment type="similarity">
    <text evidence="1 5">Belongs to the acetyltransferase family. RimI subfamily.</text>
</comment>
<dbReference type="EMBL" id="LR594052">
    <property type="protein sequence ID" value="VTT46614.1"/>
    <property type="molecule type" value="Genomic_DNA"/>
</dbReference>
<dbReference type="InterPro" id="IPR000182">
    <property type="entry name" value="GNAT_dom"/>
</dbReference>
<dbReference type="PANTHER" id="PTHR43420">
    <property type="entry name" value="ACETYLTRANSFERASE"/>
    <property type="match status" value="1"/>
</dbReference>
<dbReference type="Pfam" id="PF00583">
    <property type="entry name" value="Acetyltransf_1"/>
    <property type="match status" value="1"/>
</dbReference>
<evidence type="ECO:0000256" key="4">
    <source>
        <dbReference type="ARBA" id="ARBA00023315"/>
    </source>
</evidence>
<name>A0A4V0HAV4_STRPO</name>
<keyword evidence="2 5" id="KW-0963">Cytoplasm</keyword>
<dbReference type="InterPro" id="IPR050680">
    <property type="entry name" value="YpeA/RimI_acetyltransf"/>
</dbReference>